<feature type="compositionally biased region" description="Basic and acidic residues" evidence="1">
    <location>
        <begin position="53"/>
        <end position="64"/>
    </location>
</feature>
<accession>A0A1V6S8G7</accession>
<reference evidence="4" key="1">
    <citation type="journal article" date="2017" name="Nat. Microbiol.">
        <title>Global analysis of biosynthetic gene clusters reveals vast potential of secondary metabolite production in Penicillium species.</title>
        <authorList>
            <person name="Nielsen J.C."/>
            <person name="Grijseels S."/>
            <person name="Prigent S."/>
            <person name="Ji B."/>
            <person name="Dainat J."/>
            <person name="Nielsen K.F."/>
            <person name="Frisvad J.C."/>
            <person name="Workman M."/>
            <person name="Nielsen J."/>
        </authorList>
    </citation>
    <scope>NUCLEOTIDE SEQUENCE [LARGE SCALE GENOMIC DNA]</scope>
    <source>
        <strain evidence="4">IBT 29486</strain>
    </source>
</reference>
<dbReference type="PANTHER" id="PTHR40619">
    <property type="entry name" value="FUNGAL STAND N-TERMINAL GOODBYE DOMAIN-CONTAINING PROTEIN"/>
    <property type="match status" value="1"/>
</dbReference>
<comment type="caution">
    <text evidence="3">The sequence shown here is derived from an EMBL/GenBank/DDBJ whole genome shotgun (WGS) entry which is preliminary data.</text>
</comment>
<keyword evidence="4" id="KW-1185">Reference proteome</keyword>
<sequence>MGSNHTVKDDSPSNRGLGTLVGGYVRRRLHLGVPPTVDDPKSDESSSSSDNLSDVRKRTKEEVGKEVCVEETHGGEPLTCEDERKDPLNDLTSEAINERERLHTAVIAYEETTYGTTFHADLSLSGTQTWEEVLTEVSGRLADLRQEISNALTEIPLLLTCIHRVLKIFETSQELRQWGLELYISTLGIIHHIINWYKQKSMVKVAKAILKQESYGSKLSSLIQDLRDKSTRFDKSAQLSSYEMGKETNLVLKAHDIQSRNDQETLLRRLDQIQLKSTDNQRDVDSIKAQISNLTAAICENFLAANSRVDFKTQQKYLRAQDKALKALDYDSSIVPHDIATSVQEVWRLPRVDQDRILAIIHSTKLKSWIIAAQSSALFINCNSNSSGSEKISSFTLAKLVESVVSYDSDHTISLSWFCGAHRGRGDQERGVVGLMRSLISQLLIAYPEFDVQTLGRISQVQPGDVDALCEIFYHLVHQLSSEIVVFCVIDSITTFELGTTYLDESELAVSQLVQIVQANTYSCVFKLLFSSPRNSRKLYKLMPSQSDVIWVPTRVPPSGGFTSAKWQTDVSERINRYNP</sequence>
<dbReference type="Pfam" id="PF24809">
    <property type="entry name" value="DUF7708"/>
    <property type="match status" value="1"/>
</dbReference>
<dbReference type="Proteomes" id="UP000191518">
    <property type="component" value="Unassembled WGS sequence"/>
</dbReference>
<protein>
    <recommendedName>
        <fullName evidence="2">DUF7708 domain-containing protein</fullName>
    </recommendedName>
</protein>
<name>A0A1V6S8G7_9EURO</name>
<dbReference type="STRING" id="29845.A0A1V6S8G7"/>
<dbReference type="PANTHER" id="PTHR40619:SF3">
    <property type="entry name" value="FUNGAL STAND N-TERMINAL GOODBYE DOMAIN-CONTAINING PROTEIN"/>
    <property type="match status" value="1"/>
</dbReference>
<evidence type="ECO:0000256" key="1">
    <source>
        <dbReference type="SAM" id="MobiDB-lite"/>
    </source>
</evidence>
<proteinExistence type="predicted"/>
<dbReference type="EMBL" id="MDYP01000005">
    <property type="protein sequence ID" value="OQE10024.1"/>
    <property type="molecule type" value="Genomic_DNA"/>
</dbReference>
<feature type="compositionally biased region" description="Basic and acidic residues" evidence="1">
    <location>
        <begin position="1"/>
        <end position="12"/>
    </location>
</feature>
<dbReference type="InterPro" id="IPR056125">
    <property type="entry name" value="DUF7708"/>
</dbReference>
<feature type="region of interest" description="Disordered" evidence="1">
    <location>
        <begin position="1"/>
        <end position="64"/>
    </location>
</feature>
<dbReference type="AlphaFoldDB" id="A0A1V6S8G7"/>
<feature type="domain" description="DUF7708" evidence="2">
    <location>
        <begin position="143"/>
        <end position="241"/>
    </location>
</feature>
<evidence type="ECO:0000313" key="4">
    <source>
        <dbReference type="Proteomes" id="UP000191518"/>
    </source>
</evidence>
<organism evidence="3 4">
    <name type="scientific">Penicillium vulpinum</name>
    <dbReference type="NCBI Taxonomy" id="29845"/>
    <lineage>
        <taxon>Eukaryota</taxon>
        <taxon>Fungi</taxon>
        <taxon>Dikarya</taxon>
        <taxon>Ascomycota</taxon>
        <taxon>Pezizomycotina</taxon>
        <taxon>Eurotiomycetes</taxon>
        <taxon>Eurotiomycetidae</taxon>
        <taxon>Eurotiales</taxon>
        <taxon>Aspergillaceae</taxon>
        <taxon>Penicillium</taxon>
    </lineage>
</organism>
<gene>
    <name evidence="3" type="ORF">PENVUL_c005G05573</name>
</gene>
<evidence type="ECO:0000313" key="3">
    <source>
        <dbReference type="EMBL" id="OQE10024.1"/>
    </source>
</evidence>
<evidence type="ECO:0000259" key="2">
    <source>
        <dbReference type="Pfam" id="PF24809"/>
    </source>
</evidence>